<gene>
    <name evidence="1" type="ORF">DNTS_034042</name>
</gene>
<dbReference type="EMBL" id="SRMA01023993">
    <property type="protein sequence ID" value="TRZ02273.1"/>
    <property type="molecule type" value="Genomic_DNA"/>
</dbReference>
<dbReference type="AlphaFoldDB" id="A0A553RJB2"/>
<sequence length="81" mass="9238">MRNGKGNEMTYWLTGVAGKNYNLPTPPSAENLQYLQQDLCEMMKKCLEKRPVSEWSRKKLSVTEPPEYLQLARGGALSTFL</sequence>
<reference evidence="1 2" key="1">
    <citation type="journal article" date="2019" name="Sci. Data">
        <title>Hybrid genome assembly and annotation of Danionella translucida.</title>
        <authorList>
            <person name="Kadobianskyi M."/>
            <person name="Schulze L."/>
            <person name="Schuelke M."/>
            <person name="Judkewitz B."/>
        </authorList>
    </citation>
    <scope>NUCLEOTIDE SEQUENCE [LARGE SCALE GENOMIC DNA]</scope>
    <source>
        <strain evidence="1 2">Bolton</strain>
    </source>
</reference>
<comment type="caution">
    <text evidence="1">The sequence shown here is derived from an EMBL/GenBank/DDBJ whole genome shotgun (WGS) entry which is preliminary data.</text>
</comment>
<name>A0A553RJB2_9TELE</name>
<evidence type="ECO:0000313" key="1">
    <source>
        <dbReference type="EMBL" id="TRZ02273.1"/>
    </source>
</evidence>
<dbReference type="Proteomes" id="UP000316079">
    <property type="component" value="Unassembled WGS sequence"/>
</dbReference>
<proteinExistence type="predicted"/>
<keyword evidence="2" id="KW-1185">Reference proteome</keyword>
<accession>A0A553RJB2</accession>
<organism evidence="1 2">
    <name type="scientific">Danionella cerebrum</name>
    <dbReference type="NCBI Taxonomy" id="2873325"/>
    <lineage>
        <taxon>Eukaryota</taxon>
        <taxon>Metazoa</taxon>
        <taxon>Chordata</taxon>
        <taxon>Craniata</taxon>
        <taxon>Vertebrata</taxon>
        <taxon>Euteleostomi</taxon>
        <taxon>Actinopterygii</taxon>
        <taxon>Neopterygii</taxon>
        <taxon>Teleostei</taxon>
        <taxon>Ostariophysi</taxon>
        <taxon>Cypriniformes</taxon>
        <taxon>Danionidae</taxon>
        <taxon>Danioninae</taxon>
        <taxon>Danionella</taxon>
    </lineage>
</organism>
<evidence type="ECO:0000313" key="2">
    <source>
        <dbReference type="Proteomes" id="UP000316079"/>
    </source>
</evidence>
<protein>
    <submittedName>
        <fullName evidence="1">Uncharacterized protein</fullName>
    </submittedName>
</protein>
<dbReference type="OrthoDB" id="60033at2759"/>